<evidence type="ECO:0000313" key="2">
    <source>
        <dbReference type="Proteomes" id="UP001066276"/>
    </source>
</evidence>
<dbReference type="EMBL" id="JANPWB010000006">
    <property type="protein sequence ID" value="KAJ1175150.1"/>
    <property type="molecule type" value="Genomic_DNA"/>
</dbReference>
<sequence>MRCALSRPAAPNSTQVTLPFMTYLQGSAKRFGHCDSLSQGNPVVVSWRRLSQWTLHERTCAATTNTTRNTRAGPGRGVKVVRTTQYNTGCTLIPKITTQRVWIVTGSDHGKTKILEGPTRK</sequence>
<reference evidence="1" key="1">
    <citation type="journal article" date="2022" name="bioRxiv">
        <title>Sequencing and chromosome-scale assembly of the giantPleurodeles waltlgenome.</title>
        <authorList>
            <person name="Brown T."/>
            <person name="Elewa A."/>
            <person name="Iarovenko S."/>
            <person name="Subramanian E."/>
            <person name="Araus A.J."/>
            <person name="Petzold A."/>
            <person name="Susuki M."/>
            <person name="Suzuki K.-i.T."/>
            <person name="Hayashi T."/>
            <person name="Toyoda A."/>
            <person name="Oliveira C."/>
            <person name="Osipova E."/>
            <person name="Leigh N.D."/>
            <person name="Simon A."/>
            <person name="Yun M.H."/>
        </authorList>
    </citation>
    <scope>NUCLEOTIDE SEQUENCE</scope>
    <source>
        <strain evidence="1">20211129_DDA</strain>
        <tissue evidence="1">Liver</tissue>
    </source>
</reference>
<comment type="caution">
    <text evidence="1">The sequence shown here is derived from an EMBL/GenBank/DDBJ whole genome shotgun (WGS) entry which is preliminary data.</text>
</comment>
<keyword evidence="2" id="KW-1185">Reference proteome</keyword>
<evidence type="ECO:0000313" key="1">
    <source>
        <dbReference type="EMBL" id="KAJ1175150.1"/>
    </source>
</evidence>
<accession>A0AAV7TEW9</accession>
<gene>
    <name evidence="1" type="ORF">NDU88_000441</name>
</gene>
<dbReference type="Proteomes" id="UP001066276">
    <property type="component" value="Chromosome 3_2"/>
</dbReference>
<protein>
    <submittedName>
        <fullName evidence="1">Uncharacterized protein</fullName>
    </submittedName>
</protein>
<organism evidence="1 2">
    <name type="scientific">Pleurodeles waltl</name>
    <name type="common">Iberian ribbed newt</name>
    <dbReference type="NCBI Taxonomy" id="8319"/>
    <lineage>
        <taxon>Eukaryota</taxon>
        <taxon>Metazoa</taxon>
        <taxon>Chordata</taxon>
        <taxon>Craniata</taxon>
        <taxon>Vertebrata</taxon>
        <taxon>Euteleostomi</taxon>
        <taxon>Amphibia</taxon>
        <taxon>Batrachia</taxon>
        <taxon>Caudata</taxon>
        <taxon>Salamandroidea</taxon>
        <taxon>Salamandridae</taxon>
        <taxon>Pleurodelinae</taxon>
        <taxon>Pleurodeles</taxon>
    </lineage>
</organism>
<name>A0AAV7TEW9_PLEWA</name>
<dbReference type="AlphaFoldDB" id="A0AAV7TEW9"/>
<proteinExistence type="predicted"/>